<accession>A0A841JUU5</accession>
<feature type="binding site" evidence="9">
    <location>
        <position position="252"/>
    </location>
    <ligand>
        <name>substrate</name>
    </ligand>
</feature>
<dbReference type="InterPro" id="IPR037217">
    <property type="entry name" value="Trp/Indoleamine_2_3_dOase-like"/>
</dbReference>
<dbReference type="GO" id="GO:0046872">
    <property type="term" value="F:metal ion binding"/>
    <property type="evidence" value="ECO:0007669"/>
    <property type="project" value="UniProtKB-KW"/>
</dbReference>
<sequence length="283" mass="33098">MEKNQRPLEPGIVTDFGDRLSYAGYLCLPQLLSQQRPLSDPAHHDEMLFIIQHQVSELWIKQLIHELSAAIRFVGNDQLDPCFKILSRAKLIQMQLFDQWAVLETLTPSEYMEFRGVLGHASGFQSYQYRKLEFLLGNKNRDALKVFEHDATIHAELEAALLAPSLYDEFLRHLARRGLAVPKECIERDWSEPHQKNEALVDVFREIYEHPREYWDAYEMCEKLVDVEEYFQLWRFRHMKTVERIIGFRQGTGGSSGVGFLRQALELSFFPELLAVRTGLKQR</sequence>
<comment type="pathway">
    <text evidence="9">Amino-acid degradation; L-tryptophan degradation via kynurenine pathway; L-kynurenine from L-tryptophan: step 1/2.</text>
</comment>
<name>A0A841JUU5_9BACT</name>
<dbReference type="Gene3D" id="1.20.58.480">
    <property type="match status" value="1"/>
</dbReference>
<dbReference type="UniPathway" id="UPA00333">
    <property type="reaction ID" value="UER00453"/>
</dbReference>
<feature type="binding site" description="axial binding residue" evidence="9">
    <location>
        <position position="238"/>
    </location>
    <ligand>
        <name>heme</name>
        <dbReference type="ChEBI" id="CHEBI:30413"/>
    </ligand>
    <ligandPart>
        <name>Fe</name>
        <dbReference type="ChEBI" id="CHEBI:18248"/>
    </ligandPart>
</feature>
<feature type="binding site" evidence="9">
    <location>
        <position position="111"/>
    </location>
    <ligand>
        <name>substrate</name>
    </ligand>
</feature>
<evidence type="ECO:0000256" key="9">
    <source>
        <dbReference type="HAMAP-Rule" id="MF_01972"/>
    </source>
</evidence>
<dbReference type="GO" id="GO:0004833">
    <property type="term" value="F:L-tryptophan 2,3-dioxygenase activity"/>
    <property type="evidence" value="ECO:0007669"/>
    <property type="project" value="UniProtKB-UniRule"/>
</dbReference>
<dbReference type="HAMAP" id="MF_01972">
    <property type="entry name" value="T23O"/>
    <property type="match status" value="1"/>
</dbReference>
<proteinExistence type="inferred from homology"/>
<comment type="subunit">
    <text evidence="1 9">Homotetramer.</text>
</comment>
<keyword evidence="4 9" id="KW-0223">Dioxygenase</keyword>
<comment type="cofactor">
    <cofactor evidence="9">
        <name>heme</name>
        <dbReference type="ChEBI" id="CHEBI:30413"/>
    </cofactor>
    <text evidence="9">Binds 1 heme group per subunit.</text>
</comment>
<dbReference type="GO" id="GO:0019442">
    <property type="term" value="P:L-tryptophan catabolic process to acetyl-CoA"/>
    <property type="evidence" value="ECO:0007669"/>
    <property type="project" value="TreeGrafter"/>
</dbReference>
<dbReference type="InterPro" id="IPR004981">
    <property type="entry name" value="Trp_2_3_dOase"/>
</dbReference>
<evidence type="ECO:0000313" key="10">
    <source>
        <dbReference type="EMBL" id="MBB6145163.1"/>
    </source>
</evidence>
<comment type="caution">
    <text evidence="10">The sequence shown here is derived from an EMBL/GenBank/DDBJ whole genome shotgun (WGS) entry which is preliminary data.</text>
</comment>
<evidence type="ECO:0000256" key="1">
    <source>
        <dbReference type="ARBA" id="ARBA00011881"/>
    </source>
</evidence>
<evidence type="ECO:0000256" key="3">
    <source>
        <dbReference type="ARBA" id="ARBA00022723"/>
    </source>
</evidence>
<organism evidence="10 11">
    <name type="scientific">Silvibacterium bohemicum</name>
    <dbReference type="NCBI Taxonomy" id="1577686"/>
    <lineage>
        <taxon>Bacteria</taxon>
        <taxon>Pseudomonadati</taxon>
        <taxon>Acidobacteriota</taxon>
        <taxon>Terriglobia</taxon>
        <taxon>Terriglobales</taxon>
        <taxon>Acidobacteriaceae</taxon>
        <taxon>Silvibacterium</taxon>
    </lineage>
</organism>
<dbReference type="GO" id="GO:0019441">
    <property type="term" value="P:L-tryptophan catabolic process to kynurenine"/>
    <property type="evidence" value="ECO:0007669"/>
    <property type="project" value="UniProtKB-UniRule"/>
</dbReference>
<protein>
    <recommendedName>
        <fullName evidence="9">Tryptophan 2,3-dioxygenase</fullName>
        <shortName evidence="9">TDO</shortName>
        <ecNumber evidence="9">1.13.11.11</ecNumber>
    </recommendedName>
    <alternativeName>
        <fullName evidence="9">Tryptamin 2,3-dioxygenase</fullName>
    </alternativeName>
    <alternativeName>
        <fullName evidence="9">Tryptophan oxygenase</fullName>
        <shortName evidence="9">TO</shortName>
        <shortName evidence="9">TRPO</shortName>
    </alternativeName>
    <alternativeName>
        <fullName evidence="9">Tryptophan pyrrolase</fullName>
    </alternativeName>
    <alternativeName>
        <fullName evidence="9">Tryptophanase</fullName>
    </alternativeName>
</protein>
<comment type="catalytic activity">
    <reaction evidence="8 9">
        <text>L-tryptophan + O2 = N-formyl-L-kynurenine</text>
        <dbReference type="Rhea" id="RHEA:24536"/>
        <dbReference type="ChEBI" id="CHEBI:15379"/>
        <dbReference type="ChEBI" id="CHEBI:57912"/>
        <dbReference type="ChEBI" id="CHEBI:58629"/>
        <dbReference type="EC" id="1.13.11.11"/>
    </reaction>
</comment>
<dbReference type="FunFam" id="1.20.58.480:FF:000001">
    <property type="entry name" value="Tryptophan 2,3-dioxygenase"/>
    <property type="match status" value="1"/>
</dbReference>
<comment type="similarity">
    <text evidence="9">Belongs to the tryptophan 2,3-dioxygenase family.</text>
</comment>
<evidence type="ECO:0000256" key="6">
    <source>
        <dbReference type="ARBA" id="ARBA00023004"/>
    </source>
</evidence>
<dbReference type="SUPFAM" id="SSF140959">
    <property type="entry name" value="Indolic compounds 2,3-dioxygenase-like"/>
    <property type="match status" value="1"/>
</dbReference>
<gene>
    <name evidence="9" type="primary">kynA</name>
    <name evidence="10" type="ORF">HNQ77_003121</name>
</gene>
<comment type="function">
    <text evidence="9">Heme-dependent dioxygenase that catalyzes the oxidative cleavage of the L-tryptophan (L-Trp) pyrrole ring and converts L-tryptophan to N-formyl-L-kynurenine. Catalyzes the oxidative cleavage of the indole moiety.</text>
</comment>
<evidence type="ECO:0000256" key="8">
    <source>
        <dbReference type="ARBA" id="ARBA00050412"/>
    </source>
</evidence>
<evidence type="ECO:0000256" key="5">
    <source>
        <dbReference type="ARBA" id="ARBA00023002"/>
    </source>
</evidence>
<keyword evidence="3 9" id="KW-0479">Metal-binding</keyword>
<dbReference type="PANTHER" id="PTHR10138">
    <property type="entry name" value="TRYPTOPHAN 2,3-DIOXYGENASE"/>
    <property type="match status" value="1"/>
</dbReference>
<evidence type="ECO:0000256" key="2">
    <source>
        <dbReference type="ARBA" id="ARBA00022617"/>
    </source>
</evidence>
<evidence type="ECO:0000256" key="4">
    <source>
        <dbReference type="ARBA" id="ARBA00022964"/>
    </source>
</evidence>
<dbReference type="Pfam" id="PF03301">
    <property type="entry name" value="Trp_dioxygenase"/>
    <property type="match status" value="2"/>
</dbReference>
<dbReference type="RefSeq" id="WP_050061714.1">
    <property type="nucleotide sequence ID" value="NZ_JACHEK010000006.1"/>
</dbReference>
<dbReference type="AlphaFoldDB" id="A0A841JUU5"/>
<evidence type="ECO:0000313" key="11">
    <source>
        <dbReference type="Proteomes" id="UP000538666"/>
    </source>
</evidence>
<dbReference type="GO" id="GO:0020037">
    <property type="term" value="F:heme binding"/>
    <property type="evidence" value="ECO:0007669"/>
    <property type="project" value="UniProtKB-UniRule"/>
</dbReference>
<keyword evidence="5 9" id="KW-0560">Oxidoreductase</keyword>
<dbReference type="OrthoDB" id="9776847at2"/>
<reference evidence="10 11" key="1">
    <citation type="submission" date="2020-08" db="EMBL/GenBank/DDBJ databases">
        <title>Genomic Encyclopedia of Type Strains, Phase IV (KMG-IV): sequencing the most valuable type-strain genomes for metagenomic binning, comparative biology and taxonomic classification.</title>
        <authorList>
            <person name="Goeker M."/>
        </authorList>
    </citation>
    <scope>NUCLEOTIDE SEQUENCE [LARGE SCALE GENOMIC DNA]</scope>
    <source>
        <strain evidence="10 11">DSM 103733</strain>
    </source>
</reference>
<feature type="binding site" evidence="9">
    <location>
        <position position="115"/>
    </location>
    <ligand>
        <name>substrate</name>
    </ligand>
</feature>
<keyword evidence="6 9" id="KW-0408">Iron</keyword>
<dbReference type="PANTHER" id="PTHR10138:SF0">
    <property type="entry name" value="TRYPTOPHAN 2,3-DIOXYGENASE"/>
    <property type="match status" value="1"/>
</dbReference>
<dbReference type="EMBL" id="JACHEK010000006">
    <property type="protein sequence ID" value="MBB6145163.1"/>
    <property type="molecule type" value="Genomic_DNA"/>
</dbReference>
<feature type="binding site" evidence="9">
    <location>
        <begin position="49"/>
        <end position="53"/>
    </location>
    <ligand>
        <name>substrate</name>
    </ligand>
</feature>
<keyword evidence="11" id="KW-1185">Reference proteome</keyword>
<evidence type="ECO:0000256" key="7">
    <source>
        <dbReference type="ARBA" id="ARBA00023079"/>
    </source>
</evidence>
<keyword evidence="2 9" id="KW-0349">Heme</keyword>
<dbReference type="Proteomes" id="UP000538666">
    <property type="component" value="Unassembled WGS sequence"/>
</dbReference>
<keyword evidence="7 9" id="KW-0823">Tryptophan catabolism</keyword>
<dbReference type="EC" id="1.13.11.11" evidence="9"/>